<keyword evidence="3" id="KW-1185">Reference proteome</keyword>
<accession>A0AA88IHX7</accession>
<feature type="region of interest" description="Disordered" evidence="1">
    <location>
        <begin position="50"/>
        <end position="72"/>
    </location>
</feature>
<evidence type="ECO:0000256" key="1">
    <source>
        <dbReference type="SAM" id="MobiDB-lite"/>
    </source>
</evidence>
<comment type="caution">
    <text evidence="2">The sequence shown here is derived from an EMBL/GenBank/DDBJ whole genome shotgun (WGS) entry which is preliminary data.</text>
</comment>
<dbReference type="Proteomes" id="UP001187531">
    <property type="component" value="Unassembled WGS sequence"/>
</dbReference>
<dbReference type="EMBL" id="JAVRJZ010000001">
    <property type="protein sequence ID" value="KAK2727659.1"/>
    <property type="molecule type" value="Genomic_DNA"/>
</dbReference>
<evidence type="ECO:0000313" key="3">
    <source>
        <dbReference type="Proteomes" id="UP001187531"/>
    </source>
</evidence>
<feature type="compositionally biased region" description="Basic and acidic residues" evidence="1">
    <location>
        <begin position="1"/>
        <end position="22"/>
    </location>
</feature>
<protein>
    <submittedName>
        <fullName evidence="2">Uncharacterized protein</fullName>
    </submittedName>
</protein>
<sequence>MLIDTAEKERFEAERQIKEAKQSKKKSQRGWKLTAKINITADLDEEEDIVLSDKSSNKSLHIGNTEEDGETF</sequence>
<dbReference type="AlphaFoldDB" id="A0AA88IHX7"/>
<gene>
    <name evidence="2" type="ORF">QYM36_008220</name>
</gene>
<name>A0AA88IHX7_ARTSF</name>
<proteinExistence type="predicted"/>
<feature type="region of interest" description="Disordered" evidence="1">
    <location>
        <begin position="1"/>
        <end position="28"/>
    </location>
</feature>
<evidence type="ECO:0000313" key="2">
    <source>
        <dbReference type="EMBL" id="KAK2727659.1"/>
    </source>
</evidence>
<organism evidence="2 3">
    <name type="scientific">Artemia franciscana</name>
    <name type="common">Brine shrimp</name>
    <name type="synonym">Artemia sanfranciscana</name>
    <dbReference type="NCBI Taxonomy" id="6661"/>
    <lineage>
        <taxon>Eukaryota</taxon>
        <taxon>Metazoa</taxon>
        <taxon>Ecdysozoa</taxon>
        <taxon>Arthropoda</taxon>
        <taxon>Crustacea</taxon>
        <taxon>Branchiopoda</taxon>
        <taxon>Anostraca</taxon>
        <taxon>Artemiidae</taxon>
        <taxon>Artemia</taxon>
    </lineage>
</organism>
<reference evidence="2" key="1">
    <citation type="submission" date="2023-07" db="EMBL/GenBank/DDBJ databases">
        <title>Chromosome-level genome assembly of Artemia franciscana.</title>
        <authorList>
            <person name="Jo E."/>
        </authorList>
    </citation>
    <scope>NUCLEOTIDE SEQUENCE</scope>
    <source>
        <tissue evidence="2">Whole body</tissue>
    </source>
</reference>